<dbReference type="Pfam" id="PF02752">
    <property type="entry name" value="Arrestin_C"/>
    <property type="match status" value="1"/>
</dbReference>
<proteinExistence type="inferred from homology"/>
<accession>A0A8B7PN23</accession>
<evidence type="ECO:0000313" key="3">
    <source>
        <dbReference type="Proteomes" id="UP000694843"/>
    </source>
</evidence>
<dbReference type="PANTHER" id="PTHR11792">
    <property type="entry name" value="ARRESTIN"/>
    <property type="match status" value="1"/>
</dbReference>
<dbReference type="Gene3D" id="2.60.40.640">
    <property type="match status" value="1"/>
</dbReference>
<dbReference type="GeneID" id="108682864"/>
<dbReference type="InterPro" id="IPR014756">
    <property type="entry name" value="Ig_E-set"/>
</dbReference>
<evidence type="ECO:0000256" key="1">
    <source>
        <dbReference type="ARBA" id="ARBA00005298"/>
    </source>
</evidence>
<dbReference type="InterPro" id="IPR014753">
    <property type="entry name" value="Arrestin_N"/>
</dbReference>
<dbReference type="OMA" id="NATHQAF"/>
<dbReference type="RefSeq" id="XP_018027599.1">
    <property type="nucleotide sequence ID" value="XM_018172110.1"/>
</dbReference>
<feature type="domain" description="Arrestin C-terminal-like" evidence="2">
    <location>
        <begin position="134"/>
        <end position="270"/>
    </location>
</feature>
<gene>
    <name evidence="4" type="primary">LOC108682864</name>
</gene>
<evidence type="ECO:0000313" key="4">
    <source>
        <dbReference type="RefSeq" id="XP_018027599.1"/>
    </source>
</evidence>
<reference evidence="4" key="1">
    <citation type="submission" date="2025-08" db="UniProtKB">
        <authorList>
            <consortium name="RefSeq"/>
        </authorList>
    </citation>
    <scope>IDENTIFICATION</scope>
    <source>
        <tissue evidence="4">Whole organism</tissue>
    </source>
</reference>
<dbReference type="GO" id="GO:0005737">
    <property type="term" value="C:cytoplasm"/>
    <property type="evidence" value="ECO:0007669"/>
    <property type="project" value="TreeGrafter"/>
</dbReference>
<dbReference type="PANTHER" id="PTHR11792:SF16">
    <property type="entry name" value="PHOSRESTIN-2"/>
    <property type="match status" value="1"/>
</dbReference>
<dbReference type="GO" id="GO:0001664">
    <property type="term" value="F:G protein-coupled receptor binding"/>
    <property type="evidence" value="ECO:0007669"/>
    <property type="project" value="TreeGrafter"/>
</dbReference>
<organism evidence="3 4">
    <name type="scientific">Hyalella azteca</name>
    <name type="common">Amphipod</name>
    <dbReference type="NCBI Taxonomy" id="294128"/>
    <lineage>
        <taxon>Eukaryota</taxon>
        <taxon>Metazoa</taxon>
        <taxon>Ecdysozoa</taxon>
        <taxon>Arthropoda</taxon>
        <taxon>Crustacea</taxon>
        <taxon>Multicrustacea</taxon>
        <taxon>Malacostraca</taxon>
        <taxon>Eumalacostraca</taxon>
        <taxon>Peracarida</taxon>
        <taxon>Amphipoda</taxon>
        <taxon>Senticaudata</taxon>
        <taxon>Talitrida</taxon>
        <taxon>Talitroidea</taxon>
        <taxon>Hyalellidae</taxon>
        <taxon>Hyalella</taxon>
    </lineage>
</organism>
<keyword evidence="3" id="KW-1185">Reference proteome</keyword>
<dbReference type="InterPro" id="IPR000698">
    <property type="entry name" value="Arrestin"/>
</dbReference>
<dbReference type="InterPro" id="IPR011022">
    <property type="entry name" value="Arrestin_C-like"/>
</dbReference>
<comment type="similarity">
    <text evidence="1">Belongs to the arrestin family.</text>
</comment>
<protein>
    <submittedName>
        <fullName evidence="4">Phosrestin-2</fullName>
    </submittedName>
</protein>
<dbReference type="SUPFAM" id="SSF81296">
    <property type="entry name" value="E set domains"/>
    <property type="match status" value="2"/>
</dbReference>
<dbReference type="GO" id="GO:0007165">
    <property type="term" value="P:signal transduction"/>
    <property type="evidence" value="ECO:0007669"/>
    <property type="project" value="InterPro"/>
</dbReference>
<dbReference type="OrthoDB" id="6500995at2759"/>
<dbReference type="Proteomes" id="UP000694843">
    <property type="component" value="Unplaced"/>
</dbReference>
<dbReference type="AlphaFoldDB" id="A0A8B7PN23"/>
<dbReference type="PRINTS" id="PR00309">
    <property type="entry name" value="ARRESTIN"/>
</dbReference>
<dbReference type="GO" id="GO:0002031">
    <property type="term" value="P:G protein-coupled receptor internalization"/>
    <property type="evidence" value="ECO:0007669"/>
    <property type="project" value="TreeGrafter"/>
</dbReference>
<dbReference type="InterPro" id="IPR014752">
    <property type="entry name" value="Arrestin-like_C"/>
</dbReference>
<sequence length="271" mass="30113">MVVSFQVFKKSSLNGKVHMYLTKRQIRDFVTHAEDIEGAVLIDPSFVGDRRVYAQVVLRFRFGREDDETMGLNFTKTLCVETKQVYPPVEEHHATEIQVSSVSLHIERVQSLPSDELTKPPPHGSITRNFLTCSGTVTVEVSLDAPVYRQDQDVTISVNVINKTSKDVKKLKVKVMQLSEVPMFSHTQRREKTLSKAEEALLLPPGACTQRAITLVALVPPKRAQGMVFLQGSLTQTSSGASLAQTTLLPSDVCRSDVFGILVSYIVRVKA</sequence>
<evidence type="ECO:0000259" key="2">
    <source>
        <dbReference type="Pfam" id="PF02752"/>
    </source>
</evidence>
<dbReference type="KEGG" id="hazt:108682864"/>
<name>A0A8B7PN23_HYAAZ</name>
<dbReference type="Gene3D" id="2.60.40.840">
    <property type="match status" value="1"/>
</dbReference>